<proteinExistence type="predicted"/>
<dbReference type="AlphaFoldDB" id="A0A0E9UPP5"/>
<dbReference type="EMBL" id="GBXM01041649">
    <property type="protein sequence ID" value="JAH66928.1"/>
    <property type="molecule type" value="Transcribed_RNA"/>
</dbReference>
<reference evidence="1" key="1">
    <citation type="submission" date="2014-11" db="EMBL/GenBank/DDBJ databases">
        <authorList>
            <person name="Amaro Gonzalez C."/>
        </authorList>
    </citation>
    <scope>NUCLEOTIDE SEQUENCE</scope>
</reference>
<protein>
    <submittedName>
        <fullName evidence="1">Uncharacterized protein</fullName>
    </submittedName>
</protein>
<evidence type="ECO:0000313" key="1">
    <source>
        <dbReference type="EMBL" id="JAH66928.1"/>
    </source>
</evidence>
<organism evidence="1">
    <name type="scientific">Anguilla anguilla</name>
    <name type="common">European freshwater eel</name>
    <name type="synonym">Muraena anguilla</name>
    <dbReference type="NCBI Taxonomy" id="7936"/>
    <lineage>
        <taxon>Eukaryota</taxon>
        <taxon>Metazoa</taxon>
        <taxon>Chordata</taxon>
        <taxon>Craniata</taxon>
        <taxon>Vertebrata</taxon>
        <taxon>Euteleostomi</taxon>
        <taxon>Actinopterygii</taxon>
        <taxon>Neopterygii</taxon>
        <taxon>Teleostei</taxon>
        <taxon>Anguilliformes</taxon>
        <taxon>Anguillidae</taxon>
        <taxon>Anguilla</taxon>
    </lineage>
</organism>
<name>A0A0E9UPP5_ANGAN</name>
<reference evidence="1" key="2">
    <citation type="journal article" date="2015" name="Fish Shellfish Immunol.">
        <title>Early steps in the European eel (Anguilla anguilla)-Vibrio vulnificus interaction in the gills: Role of the RtxA13 toxin.</title>
        <authorList>
            <person name="Callol A."/>
            <person name="Pajuelo D."/>
            <person name="Ebbesson L."/>
            <person name="Teles M."/>
            <person name="MacKenzie S."/>
            <person name="Amaro C."/>
        </authorList>
    </citation>
    <scope>NUCLEOTIDE SEQUENCE</scope>
</reference>
<sequence length="47" mass="5450">MAWPSALASPSLWSFSRHSCEWAYSFLFFPLLPAAHVIQHLKVVYEK</sequence>
<accession>A0A0E9UPP5</accession>